<proteinExistence type="predicted"/>
<reference evidence="1" key="1">
    <citation type="submission" date="2019-12" db="EMBL/GenBank/DDBJ databases">
        <title>Genome sequencing and annotation of Brassica cretica.</title>
        <authorList>
            <person name="Studholme D.J."/>
            <person name="Sarris P.F."/>
        </authorList>
    </citation>
    <scope>NUCLEOTIDE SEQUENCE</scope>
    <source>
        <strain evidence="1">PFS-102/07</strain>
        <tissue evidence="1">Leaf</tissue>
    </source>
</reference>
<comment type="caution">
    <text evidence="1">The sequence shown here is derived from an EMBL/GenBank/DDBJ whole genome shotgun (WGS) entry which is preliminary data.</text>
</comment>
<sequence length="225" mass="24823">MVYLCLGDNNSTKLTHSWFCLGKKLDKTTDKATVSSEFWLMKLLFAEYFLGHSNMTSVYSKLKSLDSGIRVWNETVSLIHGQIEIESSFLFVIKDTIFVLGGCGGKGLFPESFCATDNSGECSSDKSMKHVLDAHNGMWFSEPSKVFPCGLRAIPTQFSLERFCLESLEGSYSGLMMKLVQLSVVDVGATLVACGKVGRKANPITIWTTELTLKKKNNVVTATSK</sequence>
<protein>
    <submittedName>
        <fullName evidence="1">Uncharacterized protein</fullName>
    </submittedName>
</protein>
<name>A0A8S9LDE3_BRACR</name>
<evidence type="ECO:0000313" key="1">
    <source>
        <dbReference type="EMBL" id="KAF2605464.1"/>
    </source>
</evidence>
<dbReference type="AlphaFoldDB" id="A0A8S9LDE3"/>
<gene>
    <name evidence="1" type="ORF">F2Q70_00024999</name>
</gene>
<dbReference type="EMBL" id="QGKY02000094">
    <property type="protein sequence ID" value="KAF2605464.1"/>
    <property type="molecule type" value="Genomic_DNA"/>
</dbReference>
<organism evidence="1">
    <name type="scientific">Brassica cretica</name>
    <name type="common">Mustard</name>
    <dbReference type="NCBI Taxonomy" id="69181"/>
    <lineage>
        <taxon>Eukaryota</taxon>
        <taxon>Viridiplantae</taxon>
        <taxon>Streptophyta</taxon>
        <taxon>Embryophyta</taxon>
        <taxon>Tracheophyta</taxon>
        <taxon>Spermatophyta</taxon>
        <taxon>Magnoliopsida</taxon>
        <taxon>eudicotyledons</taxon>
        <taxon>Gunneridae</taxon>
        <taxon>Pentapetalae</taxon>
        <taxon>rosids</taxon>
        <taxon>malvids</taxon>
        <taxon>Brassicales</taxon>
        <taxon>Brassicaceae</taxon>
        <taxon>Brassiceae</taxon>
        <taxon>Brassica</taxon>
    </lineage>
</organism>
<accession>A0A8S9LDE3</accession>